<accession>A0A1A0H9R5</accession>
<evidence type="ECO:0000259" key="10">
    <source>
        <dbReference type="Pfam" id="PF10487"/>
    </source>
</evidence>
<dbReference type="Gene3D" id="1.25.10.70">
    <property type="match status" value="1"/>
</dbReference>
<evidence type="ECO:0000256" key="2">
    <source>
        <dbReference type="ARBA" id="ARBA00022448"/>
    </source>
</evidence>
<comment type="subcellular location">
    <subcellularLocation>
        <location evidence="1">Nucleus</location>
        <location evidence="1">Nuclear pore complex</location>
    </subcellularLocation>
</comment>
<evidence type="ECO:0000256" key="8">
    <source>
        <dbReference type="ARBA" id="ARBA00038387"/>
    </source>
</evidence>
<feature type="domain" description="Nuclear pore protein Nup188 C-terminal" evidence="11">
    <location>
        <begin position="1288"/>
        <end position="1606"/>
    </location>
</feature>
<sequence>MSPQTQAVVRPPQPSDTWTFSLALQLLKSSPEHAASNGLDDFLAHNKDAVLLPVPFAPAATNAGGPQKDLDAAKTDFSLRGVRFAGVTPQAVRAAQTLSSTLAMDAHDALRIVLQTDRRSPQPAPGDHRVSRLLFGAPAPGPAAQSRRPSSAPAAGLDRMLLYTKAVLQERRTVLRIAAECLNLRHADRASPVARNLGKSLVASADYLLDAVAGLGTLVDLATGPPAGAAHGRLLRMELLLHMAQLLLLVFDVLLSCAEVPPRFAGAWFALMDRTAFALALVPCAASKDAFSVLHGLVTVVSLQLLDLPLPDPTHLADPAVFAQINALMLTLSPNNILAYAWLIRLHRKAILLEAFPQSHEAFLLVVPLQNTLSDVATLQASLQHAPVFLEIVQLNKVLGFDNVFAVILTDMILAAIPLVQATENILACISEVLSSAPNPSVEKFFDNDEARRLIVLARAKFPVSLSPYLKLACINGKFALHELEELSCYMSVFDNADLTSLHEIDSENTDLVRLTKPVDVFLPFEPANKLSLVLKVGTKAKIFPAAQDKLLVTFLHKYNGWALLGRVLENISKFSDQSELEKTRALESILDVLIRTTAEDPPSTCAVLEYMSTHTDDSDIVDVLFRVFEQSMHNRNVVLLTKLLRLLSSLMPVIPARIWPYLSRSSLLSNKGKEGFLSILFGSIETVLGEYLFTSALVKFVFCLADNCLSVTKDYSEEAKSDIFTKFIEHIIQVFENYENCKFNDSFQKFELGVLILDVFSQTLNTVYSVSPHLKIDEKPTKVFAKASQKILDTFLTTTPSFARSSISIIDLIDSLSSPSDSFDAQDISGFLGDVWIHSVFSFARLLVNIRSSINALPSKLEESLFSRLPQLVTIYSEGGPLRKVILDLLTALTSGKWESEKMPSILSHLGQDHSRILLHSLATDLESTFDEYNIKISIYDFLCSIMEANQQGLAVLFISGRDVFGEFSDAKDGKTGTKTISLLSVMKKNIQDVKSYPAAVTVHLLDAISLAFNSWTTARNEDSDIVFVKELVSLLENFEKNHDEKTAPEMILSSYDCKVYSKITEIISLVLFTTKNEKCIELIRGLLSSSAFIEKLPGFFTISGYEVSLYENVKTRFNTVFENHQLTDFAVALKKRNRFGPGMVYDLLLLDSFFQESPEWSKIREEIIYLSANMQYYNAQISLCKSMGALMTTFCRRLPTSVPTQYSKVVHKLLAIREPRDNYSELLCSQQYYERIELAFLMLYTLNDTKDGRKELVSFSISIIEECSDLMNNPNVGYLSSNKADFSYRSLLRIVYIALANLKSDFQAVNTRVQPILRLFEYVIAKGTTSIIIELQNDVYLARTNKNHKPVNLGARLDDLKLILSVLKVFVELGISGSLQAEFAATLTRHNTVGSLLSLYSFSHLTLVANEPIFAQLSLMFIQQLMLVEAFAENIVDSKIFTVIRESMISQLLRVGGVSVVNASQLHGTWTNGILPLVVLCLSQGKAVGESVLTLKAFSKQIEFSIESWSNDSSALQISSAGTFETMQLLYIFQILMSIATAQGLATRSANDVDMTVLPGLDTQQKRNDFVGFISNLLKHPKFLKSRVFPSSQEEKALMHADGREYETFVEGLIEDIKELRDFLM</sequence>
<evidence type="ECO:0000313" key="14">
    <source>
        <dbReference type="Proteomes" id="UP000092555"/>
    </source>
</evidence>
<dbReference type="Pfam" id="PF21093">
    <property type="entry name" value="Nup188_N-subdom_III"/>
    <property type="match status" value="1"/>
</dbReference>
<proteinExistence type="inferred from homology"/>
<keyword evidence="4" id="KW-0653">Protein transport</keyword>
<gene>
    <name evidence="13" type="ORF">METBIDRAFT_31535</name>
</gene>
<dbReference type="InterPro" id="IPR044840">
    <property type="entry name" value="Nup188"/>
</dbReference>
<dbReference type="GO" id="GO:0051028">
    <property type="term" value="P:mRNA transport"/>
    <property type="evidence" value="ECO:0007669"/>
    <property type="project" value="UniProtKB-KW"/>
</dbReference>
<dbReference type="Proteomes" id="UP000092555">
    <property type="component" value="Unassembled WGS sequence"/>
</dbReference>
<evidence type="ECO:0000256" key="9">
    <source>
        <dbReference type="ARBA" id="ARBA00040174"/>
    </source>
</evidence>
<evidence type="ECO:0000313" key="13">
    <source>
        <dbReference type="EMBL" id="OBA20869.1"/>
    </source>
</evidence>
<evidence type="ECO:0000259" key="11">
    <source>
        <dbReference type="Pfam" id="PF18378"/>
    </source>
</evidence>
<dbReference type="InterPro" id="IPR018864">
    <property type="entry name" value="Nucleoporin_Nup188_N"/>
</dbReference>
<dbReference type="PANTHER" id="PTHR31431">
    <property type="entry name" value="NUCLEOPORIN NUP188 HOMOLOG"/>
    <property type="match status" value="1"/>
</dbReference>
<evidence type="ECO:0000256" key="3">
    <source>
        <dbReference type="ARBA" id="ARBA00022816"/>
    </source>
</evidence>
<dbReference type="PANTHER" id="PTHR31431:SF1">
    <property type="entry name" value="NUCLEOPORIN NUP188"/>
    <property type="match status" value="1"/>
</dbReference>
<dbReference type="GeneID" id="30028852"/>
<comment type="similarity">
    <text evidence="8">Belongs to the Nup188 family.</text>
</comment>
<name>A0A1A0H9R5_9ASCO</name>
<evidence type="ECO:0000256" key="6">
    <source>
        <dbReference type="ARBA" id="ARBA00023132"/>
    </source>
</evidence>
<evidence type="ECO:0000256" key="7">
    <source>
        <dbReference type="ARBA" id="ARBA00023242"/>
    </source>
</evidence>
<keyword evidence="14" id="KW-1185">Reference proteome</keyword>
<evidence type="ECO:0000256" key="5">
    <source>
        <dbReference type="ARBA" id="ARBA00023010"/>
    </source>
</evidence>
<dbReference type="RefSeq" id="XP_018711379.1">
    <property type="nucleotide sequence ID" value="XM_018855876.1"/>
</dbReference>
<evidence type="ECO:0000259" key="12">
    <source>
        <dbReference type="Pfam" id="PF21093"/>
    </source>
</evidence>
<dbReference type="GO" id="GO:0044611">
    <property type="term" value="C:nuclear pore inner ring"/>
    <property type="evidence" value="ECO:0007669"/>
    <property type="project" value="TreeGrafter"/>
</dbReference>
<dbReference type="GO" id="GO:0017056">
    <property type="term" value="F:structural constituent of nuclear pore"/>
    <property type="evidence" value="ECO:0007669"/>
    <property type="project" value="InterPro"/>
</dbReference>
<feature type="domain" description="Nucleoporin Nup188 N-terminal subdomain III" evidence="12">
    <location>
        <begin position="552"/>
        <end position="963"/>
    </location>
</feature>
<evidence type="ECO:0000256" key="1">
    <source>
        <dbReference type="ARBA" id="ARBA00004567"/>
    </source>
</evidence>
<dbReference type="EMBL" id="LXTC01000003">
    <property type="protein sequence ID" value="OBA20869.1"/>
    <property type="molecule type" value="Genomic_DNA"/>
</dbReference>
<organism evidence="13 14">
    <name type="scientific">Metschnikowia bicuspidata var. bicuspidata NRRL YB-4993</name>
    <dbReference type="NCBI Taxonomy" id="869754"/>
    <lineage>
        <taxon>Eukaryota</taxon>
        <taxon>Fungi</taxon>
        <taxon>Dikarya</taxon>
        <taxon>Ascomycota</taxon>
        <taxon>Saccharomycotina</taxon>
        <taxon>Pichiomycetes</taxon>
        <taxon>Metschnikowiaceae</taxon>
        <taxon>Metschnikowia</taxon>
    </lineage>
</organism>
<protein>
    <recommendedName>
        <fullName evidence="9">Nucleoporin NUP188</fullName>
    </recommendedName>
</protein>
<dbReference type="GO" id="GO:0006405">
    <property type="term" value="P:RNA export from nucleus"/>
    <property type="evidence" value="ECO:0007669"/>
    <property type="project" value="TreeGrafter"/>
</dbReference>
<dbReference type="InterPro" id="IPR041634">
    <property type="entry name" value="Nup188_C"/>
</dbReference>
<dbReference type="Pfam" id="PF10487">
    <property type="entry name" value="Nup188_N"/>
    <property type="match status" value="1"/>
</dbReference>
<reference evidence="13 14" key="1">
    <citation type="submission" date="2016-05" db="EMBL/GenBank/DDBJ databases">
        <title>Comparative genomics of biotechnologically important yeasts.</title>
        <authorList>
            <consortium name="DOE Joint Genome Institute"/>
            <person name="Riley R."/>
            <person name="Haridas S."/>
            <person name="Wolfe K.H."/>
            <person name="Lopes M.R."/>
            <person name="Hittinger C.T."/>
            <person name="Goker M."/>
            <person name="Salamov A."/>
            <person name="Wisecaver J."/>
            <person name="Long T.M."/>
            <person name="Aerts A.L."/>
            <person name="Barry K."/>
            <person name="Choi C."/>
            <person name="Clum A."/>
            <person name="Coughlan A.Y."/>
            <person name="Deshpande S."/>
            <person name="Douglass A.P."/>
            <person name="Hanson S.J."/>
            <person name="Klenk H.-P."/>
            <person name="LaButti K."/>
            <person name="Lapidus A."/>
            <person name="Lindquist E."/>
            <person name="Lipzen A."/>
            <person name="Meier-kolthoff J.P."/>
            <person name="Ohm R.A."/>
            <person name="Otillar R.P."/>
            <person name="Pangilinan J."/>
            <person name="Peng Y."/>
            <person name="Rokas A."/>
            <person name="Rosa C.A."/>
            <person name="Scheuner C."/>
            <person name="Sibirny A.A."/>
            <person name="Slot J.C."/>
            <person name="Stielow J.B."/>
            <person name="Sun H."/>
            <person name="Kurtzman C.P."/>
            <person name="Blackwell M."/>
            <person name="Grigoriev I.V."/>
            <person name="Jeffries T.W."/>
        </authorList>
    </citation>
    <scope>NUCLEOTIDE SEQUENCE [LARGE SCALE GENOMIC DNA]</scope>
    <source>
        <strain evidence="13 14">NRRL YB-4993</strain>
    </source>
</reference>
<comment type="caution">
    <text evidence="13">The sequence shown here is derived from an EMBL/GenBank/DDBJ whole genome shotgun (WGS) entry which is preliminary data.</text>
</comment>
<dbReference type="STRING" id="869754.A0A1A0H9R5"/>
<dbReference type="GO" id="GO:0006606">
    <property type="term" value="P:protein import into nucleus"/>
    <property type="evidence" value="ECO:0007669"/>
    <property type="project" value="TreeGrafter"/>
</dbReference>
<keyword evidence="6" id="KW-0906">Nuclear pore complex</keyword>
<keyword evidence="7" id="KW-0539">Nucleus</keyword>
<evidence type="ECO:0000256" key="4">
    <source>
        <dbReference type="ARBA" id="ARBA00022927"/>
    </source>
</evidence>
<keyword evidence="2" id="KW-0813">Transport</keyword>
<dbReference type="InterPro" id="IPR048883">
    <property type="entry name" value="Nup188_N-subdom_III"/>
</dbReference>
<keyword evidence="3" id="KW-0509">mRNA transport</keyword>
<dbReference type="Pfam" id="PF18378">
    <property type="entry name" value="Nup188_C"/>
    <property type="match status" value="1"/>
</dbReference>
<keyword evidence="5" id="KW-0811">Translocation</keyword>
<feature type="domain" description="Nucleoporin Nup188 N-terminal" evidence="10">
    <location>
        <begin position="39"/>
        <end position="500"/>
    </location>
</feature>
<dbReference type="OrthoDB" id="102511at2759"/>